<evidence type="ECO:0000313" key="14">
    <source>
        <dbReference type="Proteomes" id="UP001165580"/>
    </source>
</evidence>
<keyword evidence="14" id="KW-1185">Reference proteome</keyword>
<dbReference type="InterPro" id="IPR004176">
    <property type="entry name" value="Clp_R_N"/>
</dbReference>
<evidence type="ECO:0000256" key="11">
    <source>
        <dbReference type="SAM" id="MobiDB-lite"/>
    </source>
</evidence>
<sequence>MPENFTPADGNADGTNSFDEFLARYLEGERAARAGRSIDLSKLISRRTQELLSEAGSYAVEHGHRELDALHILRTIAPQQPAAEAIRNVGADPAAIARAAELRLPAASSDRVTAPALTQSAQRALFHAYQVARASGSTYIDPEHLFFALVINQDSPAGQVLAQAGVTPDALQEGMRQNLGAPGAEATDARTAAGADGDGRASETPTLDKFGTDLTELAREGSLDPVIGRLDEIEQTIEILSRRTKNNPVLVGEAGVGKTAIVDGIAQAIVDGGVPEQLRDKRVVSLDLPAMLAGTKFRGDFEERLTSLMDEISAHKDELIVFIDELHTVVGAGGSGEGGMDAGNILKPRLARGDLHLLGATTLKEYRAIEKDPALERRFSPVTVGEPSQADAVQILQGLRPAYEEHHGVSYTDAALSAAVELSARYVSDRFLPDKAIDLIDQAGARLRLSLGKVASVVDTGALMADLAALEAAKNSAVSLEHYEEASRIRDEIEDVQHQLAEASSVNRRVAAERASFASSAGNDSDAVVDEAEIAAVISRATGIPVSRLGDVDRARLAALEGELHEHVIGQDDAVTVVAKAVRRNRTGMGDANRPIGSFLFLGPTGVGKTELAKTLASSLFGSSDAMLRFDMSEFGERHTVSRLVGAPPGYVGYDEAGQLTERVRRNPYSVVLFDEIEKAHPDVFNLLLQVLDDGRLTDGQGRTVDFRNTVVIMTSNLGSEFLASRSGAMGFVARSAAGSSDGDGNGFGSDKALRDRVMGKLREAMRPEFLNRIDEIVLFRKLEKAQLEQIVSLLLESTRVRLSALSVSLTVTPAAVAWLAANGYEPEYGARPLRRLIQRKVDDAIAELLVDGSIVDGGDVAVDAVDGELAVRSGSGSSGSVASSSSEAGFAFAA</sequence>
<dbReference type="PRINTS" id="PR00300">
    <property type="entry name" value="CLPPROTEASEA"/>
</dbReference>
<keyword evidence="7 10" id="KW-0143">Chaperone</keyword>
<dbReference type="GO" id="GO:0008233">
    <property type="term" value="F:peptidase activity"/>
    <property type="evidence" value="ECO:0007669"/>
    <property type="project" value="UniProtKB-KW"/>
</dbReference>
<accession>A0ABT2GBK8</accession>
<feature type="domain" description="Clp R" evidence="12">
    <location>
        <begin position="40"/>
        <end position="181"/>
    </location>
</feature>
<comment type="subunit">
    <text evidence="8">Homohexamer. The oligomerization is ATP-dependent.</text>
</comment>
<dbReference type="InterPro" id="IPR001270">
    <property type="entry name" value="ClpA/B"/>
</dbReference>
<dbReference type="PROSITE" id="PS00870">
    <property type="entry name" value="CLPAB_1"/>
    <property type="match status" value="1"/>
</dbReference>
<protein>
    <submittedName>
        <fullName evidence="13">ATP-dependent Clp protease ATP-binding subunit</fullName>
    </submittedName>
</protein>
<evidence type="ECO:0000256" key="9">
    <source>
        <dbReference type="PROSITE-ProRule" id="PRU01251"/>
    </source>
</evidence>
<dbReference type="SMART" id="SM01086">
    <property type="entry name" value="ClpB_D2-small"/>
    <property type="match status" value="1"/>
</dbReference>
<dbReference type="Pfam" id="PF07724">
    <property type="entry name" value="AAA_2"/>
    <property type="match status" value="1"/>
</dbReference>
<keyword evidence="5" id="KW-0346">Stress response</keyword>
<evidence type="ECO:0000256" key="10">
    <source>
        <dbReference type="RuleBase" id="RU004432"/>
    </source>
</evidence>
<evidence type="ECO:0000256" key="1">
    <source>
        <dbReference type="ARBA" id="ARBA00008675"/>
    </source>
</evidence>
<keyword evidence="13" id="KW-0378">Hydrolase</keyword>
<reference evidence="13" key="1">
    <citation type="submission" date="2022-08" db="EMBL/GenBank/DDBJ databases">
        <authorList>
            <person name="Deng Y."/>
            <person name="Han X.-F."/>
            <person name="Zhang Y.-Q."/>
        </authorList>
    </citation>
    <scope>NUCLEOTIDE SEQUENCE</scope>
    <source>
        <strain evidence="13">CPCC 205716</strain>
    </source>
</reference>
<dbReference type="PROSITE" id="PS00871">
    <property type="entry name" value="CLPAB_2"/>
    <property type="match status" value="1"/>
</dbReference>
<keyword evidence="4 10" id="KW-0067">ATP-binding</keyword>
<dbReference type="SUPFAM" id="SSF52540">
    <property type="entry name" value="P-loop containing nucleoside triphosphate hydrolases"/>
    <property type="match status" value="2"/>
</dbReference>
<evidence type="ECO:0000256" key="4">
    <source>
        <dbReference type="ARBA" id="ARBA00022840"/>
    </source>
</evidence>
<dbReference type="Gene3D" id="3.40.50.300">
    <property type="entry name" value="P-loop containing nucleotide triphosphate hydrolases"/>
    <property type="match status" value="2"/>
</dbReference>
<dbReference type="GO" id="GO:0006508">
    <property type="term" value="P:proteolysis"/>
    <property type="evidence" value="ECO:0007669"/>
    <property type="project" value="UniProtKB-KW"/>
</dbReference>
<dbReference type="SMART" id="SM00382">
    <property type="entry name" value="AAA"/>
    <property type="match status" value="2"/>
</dbReference>
<dbReference type="InterPro" id="IPR003593">
    <property type="entry name" value="AAA+_ATPase"/>
</dbReference>
<dbReference type="InterPro" id="IPR018368">
    <property type="entry name" value="ClpA/B_CS1"/>
</dbReference>
<comment type="similarity">
    <text evidence="1 10">Belongs to the ClpA/ClpB family.</text>
</comment>
<evidence type="ECO:0000256" key="7">
    <source>
        <dbReference type="ARBA" id="ARBA00023186"/>
    </source>
</evidence>
<feature type="region of interest" description="Disordered" evidence="11">
    <location>
        <begin position="180"/>
        <end position="208"/>
    </location>
</feature>
<dbReference type="Gene3D" id="1.10.8.60">
    <property type="match status" value="2"/>
</dbReference>
<dbReference type="InterPro" id="IPR003959">
    <property type="entry name" value="ATPase_AAA_core"/>
</dbReference>
<evidence type="ECO:0000256" key="2">
    <source>
        <dbReference type="ARBA" id="ARBA00022737"/>
    </source>
</evidence>
<keyword evidence="3 10" id="KW-0547">Nucleotide-binding</keyword>
<proteinExistence type="inferred from homology"/>
<comment type="caution">
    <text evidence="13">The sequence shown here is derived from an EMBL/GenBank/DDBJ whole genome shotgun (WGS) entry which is preliminary data.</text>
</comment>
<dbReference type="InterPro" id="IPR036628">
    <property type="entry name" value="Clp_N_dom_sf"/>
</dbReference>
<dbReference type="GO" id="GO:0005524">
    <property type="term" value="F:ATP binding"/>
    <property type="evidence" value="ECO:0007669"/>
    <property type="project" value="UniProtKB-KW"/>
</dbReference>
<organism evidence="13 14">
    <name type="scientific">Herbiconiux gentiana</name>
    <dbReference type="NCBI Taxonomy" id="2970912"/>
    <lineage>
        <taxon>Bacteria</taxon>
        <taxon>Bacillati</taxon>
        <taxon>Actinomycetota</taxon>
        <taxon>Actinomycetes</taxon>
        <taxon>Micrococcales</taxon>
        <taxon>Microbacteriaceae</taxon>
        <taxon>Herbiconiux</taxon>
    </lineage>
</organism>
<dbReference type="SUPFAM" id="SSF81923">
    <property type="entry name" value="Double Clp-N motif"/>
    <property type="match status" value="1"/>
</dbReference>
<dbReference type="PANTHER" id="PTHR11638">
    <property type="entry name" value="ATP-DEPENDENT CLP PROTEASE"/>
    <property type="match status" value="1"/>
</dbReference>
<dbReference type="Pfam" id="PF10431">
    <property type="entry name" value="ClpB_D2-small"/>
    <property type="match status" value="1"/>
</dbReference>
<gene>
    <name evidence="13" type="ORF">NVV95_03325</name>
</gene>
<dbReference type="InterPro" id="IPR028299">
    <property type="entry name" value="ClpA/B_CS2"/>
</dbReference>
<dbReference type="Pfam" id="PF02861">
    <property type="entry name" value="Clp_N"/>
    <property type="match status" value="2"/>
</dbReference>
<keyword evidence="6" id="KW-0175">Coiled coil</keyword>
<dbReference type="Pfam" id="PF00004">
    <property type="entry name" value="AAA"/>
    <property type="match status" value="1"/>
</dbReference>
<dbReference type="RefSeq" id="WP_259485110.1">
    <property type="nucleotide sequence ID" value="NZ_JANTEZ010000001.1"/>
</dbReference>
<dbReference type="Pfam" id="PF17871">
    <property type="entry name" value="AAA_lid_9"/>
    <property type="match status" value="1"/>
</dbReference>
<evidence type="ECO:0000256" key="6">
    <source>
        <dbReference type="ARBA" id="ARBA00023054"/>
    </source>
</evidence>
<dbReference type="CDD" id="cd00009">
    <property type="entry name" value="AAA"/>
    <property type="match status" value="1"/>
</dbReference>
<evidence type="ECO:0000256" key="3">
    <source>
        <dbReference type="ARBA" id="ARBA00022741"/>
    </source>
</evidence>
<dbReference type="Gene3D" id="4.10.860.10">
    <property type="entry name" value="UVR domain"/>
    <property type="match status" value="1"/>
</dbReference>
<keyword evidence="2 9" id="KW-0677">Repeat</keyword>
<dbReference type="Proteomes" id="UP001165580">
    <property type="component" value="Unassembled WGS sequence"/>
</dbReference>
<evidence type="ECO:0000313" key="13">
    <source>
        <dbReference type="EMBL" id="MCS5713583.1"/>
    </source>
</evidence>
<dbReference type="InterPro" id="IPR041546">
    <property type="entry name" value="ClpA/ClpB_AAA_lid"/>
</dbReference>
<name>A0ABT2GBK8_9MICO</name>
<dbReference type="InterPro" id="IPR019489">
    <property type="entry name" value="Clp_ATPase_C"/>
</dbReference>
<evidence type="ECO:0000256" key="8">
    <source>
        <dbReference type="ARBA" id="ARBA00026057"/>
    </source>
</evidence>
<dbReference type="Gene3D" id="1.10.1780.10">
    <property type="entry name" value="Clp, N-terminal domain"/>
    <property type="match status" value="1"/>
</dbReference>
<dbReference type="InterPro" id="IPR050130">
    <property type="entry name" value="ClpA_ClpB"/>
</dbReference>
<dbReference type="CDD" id="cd19499">
    <property type="entry name" value="RecA-like_ClpB_Hsp104-like"/>
    <property type="match status" value="1"/>
</dbReference>
<dbReference type="PANTHER" id="PTHR11638:SF18">
    <property type="entry name" value="HEAT SHOCK PROTEIN 104"/>
    <property type="match status" value="1"/>
</dbReference>
<keyword evidence="13" id="KW-0645">Protease</keyword>
<dbReference type="PROSITE" id="PS51903">
    <property type="entry name" value="CLP_R"/>
    <property type="match status" value="1"/>
</dbReference>
<feature type="compositionally biased region" description="Low complexity" evidence="11">
    <location>
        <begin position="181"/>
        <end position="195"/>
    </location>
</feature>
<evidence type="ECO:0000256" key="5">
    <source>
        <dbReference type="ARBA" id="ARBA00023016"/>
    </source>
</evidence>
<dbReference type="InterPro" id="IPR027417">
    <property type="entry name" value="P-loop_NTPase"/>
</dbReference>
<evidence type="ECO:0000259" key="12">
    <source>
        <dbReference type="PROSITE" id="PS51903"/>
    </source>
</evidence>
<dbReference type="EMBL" id="JANTEZ010000001">
    <property type="protein sequence ID" value="MCS5713583.1"/>
    <property type="molecule type" value="Genomic_DNA"/>
</dbReference>